<evidence type="ECO:0000256" key="1">
    <source>
        <dbReference type="ARBA" id="ARBA00022553"/>
    </source>
</evidence>
<dbReference type="GO" id="GO:0000156">
    <property type="term" value="F:phosphorelay response regulator activity"/>
    <property type="evidence" value="ECO:0007669"/>
    <property type="project" value="TreeGrafter"/>
</dbReference>
<evidence type="ECO:0000256" key="2">
    <source>
        <dbReference type="ARBA" id="ARBA00023012"/>
    </source>
</evidence>
<dbReference type="RefSeq" id="WP_169529710.1">
    <property type="nucleotide sequence ID" value="NZ_JABBGH010000001.1"/>
</dbReference>
<organism evidence="10 11">
    <name type="scientific">Hymenobacter polaris</name>
    <dbReference type="NCBI Taxonomy" id="2682546"/>
    <lineage>
        <taxon>Bacteria</taxon>
        <taxon>Pseudomonadati</taxon>
        <taxon>Bacteroidota</taxon>
        <taxon>Cytophagia</taxon>
        <taxon>Cytophagales</taxon>
        <taxon>Hymenobacteraceae</taxon>
        <taxon>Hymenobacter</taxon>
    </lineage>
</organism>
<sequence>MSAPTGGFHVLLIEDEAVLALDLTDILEAEGYTVVGPVASGPEALELFRQQPVDLLLCDVRLQGPWNGIDTAQRLLAERVVPLVYLTALADRDTLMQALGTMPAAYLTKPVSVAGLRAAIEVARQSSSNPPAPQPPAPSPRPTGEAREILLRRDDYIYLKYNYQFVRLALGDIVVLEADNTSTIVVTAGPRYSLRLSLAAILEQLRYPSLVRVHRSFALNLAHVTAFSDTEAIAHGISVPLGRQYKGEFLRHFHA</sequence>
<dbReference type="PROSITE" id="PS50110">
    <property type="entry name" value="RESPONSE_REGULATORY"/>
    <property type="match status" value="1"/>
</dbReference>
<evidence type="ECO:0000256" key="7">
    <source>
        <dbReference type="SAM" id="MobiDB-lite"/>
    </source>
</evidence>
<dbReference type="EMBL" id="JABBGH010000001">
    <property type="protein sequence ID" value="NML64410.1"/>
    <property type="molecule type" value="Genomic_DNA"/>
</dbReference>
<name>A0A7Y0FLE4_9BACT</name>
<evidence type="ECO:0000313" key="10">
    <source>
        <dbReference type="EMBL" id="NML64410.1"/>
    </source>
</evidence>
<dbReference type="Proteomes" id="UP000559626">
    <property type="component" value="Unassembled WGS sequence"/>
</dbReference>
<dbReference type="InterPro" id="IPR039420">
    <property type="entry name" value="WalR-like"/>
</dbReference>
<keyword evidence="4" id="KW-0238">DNA-binding</keyword>
<dbReference type="Gene3D" id="3.40.50.2300">
    <property type="match status" value="1"/>
</dbReference>
<dbReference type="PANTHER" id="PTHR48111">
    <property type="entry name" value="REGULATOR OF RPOS"/>
    <property type="match status" value="1"/>
</dbReference>
<dbReference type="CDD" id="cd17534">
    <property type="entry name" value="REC_DC-like"/>
    <property type="match status" value="1"/>
</dbReference>
<dbReference type="GO" id="GO:0005829">
    <property type="term" value="C:cytosol"/>
    <property type="evidence" value="ECO:0007669"/>
    <property type="project" value="TreeGrafter"/>
</dbReference>
<gene>
    <name evidence="10" type="ORF">HHL22_04245</name>
</gene>
<proteinExistence type="predicted"/>
<evidence type="ECO:0000259" key="8">
    <source>
        <dbReference type="PROSITE" id="PS50110"/>
    </source>
</evidence>
<feature type="compositionally biased region" description="Pro residues" evidence="7">
    <location>
        <begin position="130"/>
        <end position="141"/>
    </location>
</feature>
<dbReference type="SMART" id="SM00448">
    <property type="entry name" value="REC"/>
    <property type="match status" value="1"/>
</dbReference>
<dbReference type="Pfam" id="PF00072">
    <property type="entry name" value="Response_reg"/>
    <property type="match status" value="1"/>
</dbReference>
<comment type="caution">
    <text evidence="10">The sequence shown here is derived from an EMBL/GenBank/DDBJ whole genome shotgun (WGS) entry which is preliminary data.</text>
</comment>
<dbReference type="GO" id="GO:0006355">
    <property type="term" value="P:regulation of DNA-templated transcription"/>
    <property type="evidence" value="ECO:0007669"/>
    <property type="project" value="TreeGrafter"/>
</dbReference>
<keyword evidence="2" id="KW-0902">Two-component regulatory system</keyword>
<dbReference type="InterPro" id="IPR011006">
    <property type="entry name" value="CheY-like_superfamily"/>
</dbReference>
<dbReference type="SMART" id="SM00850">
    <property type="entry name" value="LytTR"/>
    <property type="match status" value="1"/>
</dbReference>
<evidence type="ECO:0000259" key="9">
    <source>
        <dbReference type="PROSITE" id="PS50930"/>
    </source>
</evidence>
<feature type="domain" description="HTH LytTR-type" evidence="9">
    <location>
        <begin position="157"/>
        <end position="255"/>
    </location>
</feature>
<protein>
    <submittedName>
        <fullName evidence="10">Response regulator transcription factor</fullName>
    </submittedName>
</protein>
<dbReference type="PANTHER" id="PTHR48111:SF1">
    <property type="entry name" value="TWO-COMPONENT RESPONSE REGULATOR ORR33"/>
    <property type="match status" value="1"/>
</dbReference>
<dbReference type="PROSITE" id="PS50930">
    <property type="entry name" value="HTH_LYTTR"/>
    <property type="match status" value="1"/>
</dbReference>
<evidence type="ECO:0000256" key="4">
    <source>
        <dbReference type="ARBA" id="ARBA00023125"/>
    </source>
</evidence>
<evidence type="ECO:0000256" key="3">
    <source>
        <dbReference type="ARBA" id="ARBA00023015"/>
    </source>
</evidence>
<dbReference type="Gene3D" id="2.40.50.1020">
    <property type="entry name" value="LytTr DNA-binding domain"/>
    <property type="match status" value="1"/>
</dbReference>
<keyword evidence="11" id="KW-1185">Reference proteome</keyword>
<keyword evidence="3" id="KW-0805">Transcription regulation</keyword>
<evidence type="ECO:0000313" key="11">
    <source>
        <dbReference type="Proteomes" id="UP000559626"/>
    </source>
</evidence>
<dbReference type="AlphaFoldDB" id="A0A7Y0FLE4"/>
<evidence type="ECO:0000256" key="6">
    <source>
        <dbReference type="PROSITE-ProRule" id="PRU00169"/>
    </source>
</evidence>
<dbReference type="SUPFAM" id="SSF52172">
    <property type="entry name" value="CheY-like"/>
    <property type="match status" value="1"/>
</dbReference>
<dbReference type="Pfam" id="PF04397">
    <property type="entry name" value="LytTR"/>
    <property type="match status" value="1"/>
</dbReference>
<feature type="region of interest" description="Disordered" evidence="7">
    <location>
        <begin position="124"/>
        <end position="144"/>
    </location>
</feature>
<accession>A0A7Y0FLE4</accession>
<dbReference type="InterPro" id="IPR007492">
    <property type="entry name" value="LytTR_DNA-bd_dom"/>
</dbReference>
<dbReference type="InterPro" id="IPR001789">
    <property type="entry name" value="Sig_transdc_resp-reg_receiver"/>
</dbReference>
<keyword evidence="1 6" id="KW-0597">Phosphoprotein</keyword>
<keyword evidence="5" id="KW-0804">Transcription</keyword>
<reference evidence="10 11" key="1">
    <citation type="submission" date="2020-04" db="EMBL/GenBank/DDBJ databases">
        <title>Hymenobacter polaris sp. nov., isolated from Arctic soil.</title>
        <authorList>
            <person name="Dahal R.H."/>
        </authorList>
    </citation>
    <scope>NUCLEOTIDE SEQUENCE [LARGE SCALE GENOMIC DNA]</scope>
    <source>
        <strain evidence="10 11">RP-2-7</strain>
    </source>
</reference>
<dbReference type="GO" id="GO:0032993">
    <property type="term" value="C:protein-DNA complex"/>
    <property type="evidence" value="ECO:0007669"/>
    <property type="project" value="TreeGrafter"/>
</dbReference>
<dbReference type="GO" id="GO:0000976">
    <property type="term" value="F:transcription cis-regulatory region binding"/>
    <property type="evidence" value="ECO:0007669"/>
    <property type="project" value="TreeGrafter"/>
</dbReference>
<evidence type="ECO:0000256" key="5">
    <source>
        <dbReference type="ARBA" id="ARBA00023163"/>
    </source>
</evidence>
<feature type="domain" description="Response regulatory" evidence="8">
    <location>
        <begin position="9"/>
        <end position="124"/>
    </location>
</feature>
<feature type="modified residue" description="4-aspartylphosphate" evidence="6">
    <location>
        <position position="59"/>
    </location>
</feature>